<gene>
    <name evidence="1" type="ORF">AGR3A_Cc190019</name>
</gene>
<evidence type="ECO:0000313" key="1">
    <source>
        <dbReference type="EMBL" id="CUX14021.1"/>
    </source>
</evidence>
<name>A0A1S7P0Y4_9HYPH</name>
<dbReference type="EMBL" id="FBWK01000011">
    <property type="protein sequence ID" value="CUX14021.1"/>
    <property type="molecule type" value="Genomic_DNA"/>
</dbReference>
<dbReference type="Proteomes" id="UP000191988">
    <property type="component" value="Unassembled WGS sequence"/>
</dbReference>
<accession>A0A1S7P0Y4</accession>
<proteinExistence type="predicted"/>
<reference evidence="2" key="1">
    <citation type="submission" date="2016-01" db="EMBL/GenBank/DDBJ databases">
        <authorList>
            <person name="Regsiter A."/>
            <person name="william w."/>
        </authorList>
    </citation>
    <scope>NUCLEOTIDE SEQUENCE [LARGE SCALE GENOMIC DNA]</scope>
    <source>
        <strain evidence="2">CFBP 6623</strain>
    </source>
</reference>
<organism evidence="1 2">
    <name type="scientific">Agrobacterium tomkonis CFBP 6623</name>
    <dbReference type="NCBI Taxonomy" id="1183432"/>
    <lineage>
        <taxon>Bacteria</taxon>
        <taxon>Pseudomonadati</taxon>
        <taxon>Pseudomonadota</taxon>
        <taxon>Alphaproteobacteria</taxon>
        <taxon>Hyphomicrobiales</taxon>
        <taxon>Rhizobiaceae</taxon>
        <taxon>Rhizobium/Agrobacterium group</taxon>
        <taxon>Agrobacterium</taxon>
        <taxon>Agrobacterium tumefaciens complex</taxon>
    </lineage>
</organism>
<keyword evidence="2" id="KW-1185">Reference proteome</keyword>
<dbReference type="AlphaFoldDB" id="A0A1S7P0Y4"/>
<protein>
    <submittedName>
        <fullName evidence="1">Uncharacterized protein</fullName>
    </submittedName>
</protein>
<sequence>MKFILLMRDSSACLTDRYNGWKSMWPNLKSGSTSS</sequence>
<evidence type="ECO:0000313" key="2">
    <source>
        <dbReference type="Proteomes" id="UP000191988"/>
    </source>
</evidence>